<evidence type="ECO:0000313" key="1">
    <source>
        <dbReference type="EMBL" id="PNP37211.1"/>
    </source>
</evidence>
<organism evidence="1 2">
    <name type="scientific">Trichoderma gamsii</name>
    <dbReference type="NCBI Taxonomy" id="398673"/>
    <lineage>
        <taxon>Eukaryota</taxon>
        <taxon>Fungi</taxon>
        <taxon>Dikarya</taxon>
        <taxon>Ascomycota</taxon>
        <taxon>Pezizomycotina</taxon>
        <taxon>Sordariomycetes</taxon>
        <taxon>Hypocreomycetidae</taxon>
        <taxon>Hypocreales</taxon>
        <taxon>Hypocreaceae</taxon>
        <taxon>Trichoderma</taxon>
    </lineage>
</organism>
<protein>
    <submittedName>
        <fullName evidence="1">Uncharacterized protein</fullName>
    </submittedName>
</protein>
<accession>A0A2K0SVB0</accession>
<dbReference type="EMBL" id="MTYH01000188">
    <property type="protein sequence ID" value="PNP37211.1"/>
    <property type="molecule type" value="Genomic_DNA"/>
</dbReference>
<dbReference type="AlphaFoldDB" id="A0A2K0SVB0"/>
<reference evidence="1 2" key="1">
    <citation type="submission" date="2017-02" db="EMBL/GenBank/DDBJ databases">
        <title>Genomes of Trichoderma spp. with biocontrol activity.</title>
        <authorList>
            <person name="Gardiner D."/>
            <person name="Kazan K."/>
            <person name="Vos C."/>
            <person name="Harvey P."/>
        </authorList>
    </citation>
    <scope>NUCLEOTIDE SEQUENCE [LARGE SCALE GENOMIC DNA]</scope>
    <source>
        <strain evidence="1 2">A5MH</strain>
    </source>
</reference>
<proteinExistence type="predicted"/>
<evidence type="ECO:0000313" key="2">
    <source>
        <dbReference type="Proteomes" id="UP000236546"/>
    </source>
</evidence>
<name>A0A2K0SVB0_9HYPO</name>
<sequence length="42" mass="4026">MALVLGGASGSALSGETQVLVDEEFAAAGVGSGTKGKTDNDD</sequence>
<gene>
    <name evidence="1" type="ORF">TGAMA5MH_10881</name>
</gene>
<dbReference type="Proteomes" id="UP000236546">
    <property type="component" value="Unassembled WGS sequence"/>
</dbReference>
<comment type="caution">
    <text evidence="1">The sequence shown here is derived from an EMBL/GenBank/DDBJ whole genome shotgun (WGS) entry which is preliminary data.</text>
</comment>